<accession>A0AAD7B9F8</accession>
<evidence type="ECO:0000313" key="2">
    <source>
        <dbReference type="Proteomes" id="UP001221142"/>
    </source>
</evidence>
<evidence type="ECO:0000313" key="1">
    <source>
        <dbReference type="EMBL" id="KAJ7614141.1"/>
    </source>
</evidence>
<dbReference type="EMBL" id="JARKIF010000027">
    <property type="protein sequence ID" value="KAJ7614141.1"/>
    <property type="molecule type" value="Genomic_DNA"/>
</dbReference>
<reference evidence="1" key="1">
    <citation type="submission" date="2023-03" db="EMBL/GenBank/DDBJ databases">
        <title>Massive genome expansion in bonnet fungi (Mycena s.s.) driven by repeated elements and novel gene families across ecological guilds.</title>
        <authorList>
            <consortium name="Lawrence Berkeley National Laboratory"/>
            <person name="Harder C.B."/>
            <person name="Miyauchi S."/>
            <person name="Viragh M."/>
            <person name="Kuo A."/>
            <person name="Thoen E."/>
            <person name="Andreopoulos B."/>
            <person name="Lu D."/>
            <person name="Skrede I."/>
            <person name="Drula E."/>
            <person name="Henrissat B."/>
            <person name="Morin E."/>
            <person name="Kohler A."/>
            <person name="Barry K."/>
            <person name="LaButti K."/>
            <person name="Morin E."/>
            <person name="Salamov A."/>
            <person name="Lipzen A."/>
            <person name="Mereny Z."/>
            <person name="Hegedus B."/>
            <person name="Baldrian P."/>
            <person name="Stursova M."/>
            <person name="Weitz H."/>
            <person name="Taylor A."/>
            <person name="Grigoriev I.V."/>
            <person name="Nagy L.G."/>
            <person name="Martin F."/>
            <person name="Kauserud H."/>
        </authorList>
    </citation>
    <scope>NUCLEOTIDE SEQUENCE</scope>
    <source>
        <strain evidence="1">9284</strain>
    </source>
</reference>
<organism evidence="1 2">
    <name type="scientific">Roridomyces roridus</name>
    <dbReference type="NCBI Taxonomy" id="1738132"/>
    <lineage>
        <taxon>Eukaryota</taxon>
        <taxon>Fungi</taxon>
        <taxon>Dikarya</taxon>
        <taxon>Basidiomycota</taxon>
        <taxon>Agaricomycotina</taxon>
        <taxon>Agaricomycetes</taxon>
        <taxon>Agaricomycetidae</taxon>
        <taxon>Agaricales</taxon>
        <taxon>Marasmiineae</taxon>
        <taxon>Mycenaceae</taxon>
        <taxon>Roridomyces</taxon>
    </lineage>
</organism>
<proteinExistence type="predicted"/>
<keyword evidence="2" id="KW-1185">Reference proteome</keyword>
<comment type="caution">
    <text evidence="1">The sequence shown here is derived from an EMBL/GenBank/DDBJ whole genome shotgun (WGS) entry which is preliminary data.</text>
</comment>
<dbReference type="AlphaFoldDB" id="A0AAD7B9F8"/>
<protein>
    <submittedName>
        <fullName evidence="1">Uncharacterized protein</fullName>
    </submittedName>
</protein>
<gene>
    <name evidence="1" type="ORF">FB45DRAFT_1036244</name>
</gene>
<name>A0AAD7B9F8_9AGAR</name>
<sequence length="222" mass="24660">MSRSMDADCAYLTLTGVDTSGLRGRLPRLRDFQVICDVRLEHCKPVTPLDFLETAPFLNKIRLPTPLLRSEALRTISKQLADLSLIVMPHRDELHTVLRLLPEMSVGAGFYLALDLDPTILPRNWEMELYLPSITASLRCLACKVCSAGVQADAHQLTSTFSQLAIHEPRFTDLGHTHCGIRVLSTGDAGLGTLGIRRSMPSVLSRTLPEKATHMFQVRISE</sequence>
<dbReference type="Proteomes" id="UP001221142">
    <property type="component" value="Unassembled WGS sequence"/>
</dbReference>